<proteinExistence type="predicted"/>
<sequence>MQIEEGNGAESQTHKRNRQRARNVSVLVGLILTVSILMFKLTAPAFGSLYGNAESSPAIDEVPIEFDAHGPLLNTDFDPATNTITVQNSGVYEVTASLSVLFPDSPSAQQAFFFIRVNDAFFTPDVAFEAAVNGNASLVLNTGKTIQIGLHAGDNLSVVPTGIVGEVNYRLASLTVIRIGPLVADHHLDK</sequence>
<protein>
    <submittedName>
        <fullName evidence="2">Uncharacterized protein</fullName>
    </submittedName>
</protein>
<gene>
    <name evidence="2" type="ORF">AV656_08055</name>
</gene>
<dbReference type="Proteomes" id="UP000076490">
    <property type="component" value="Unassembled WGS sequence"/>
</dbReference>
<dbReference type="AlphaFoldDB" id="A0A165H5N2"/>
<dbReference type="EMBL" id="LQNT01000009">
    <property type="protein sequence ID" value="KZE38845.1"/>
    <property type="molecule type" value="Genomic_DNA"/>
</dbReference>
<evidence type="ECO:0000313" key="2">
    <source>
        <dbReference type="EMBL" id="KZE38845.1"/>
    </source>
</evidence>
<dbReference type="RefSeq" id="WP_063180786.1">
    <property type="nucleotide sequence ID" value="NZ_LQNT01000009.1"/>
</dbReference>
<evidence type="ECO:0000256" key="1">
    <source>
        <dbReference type="SAM" id="Phobius"/>
    </source>
</evidence>
<feature type="transmembrane region" description="Helical" evidence="1">
    <location>
        <begin position="21"/>
        <end position="39"/>
    </location>
</feature>
<reference evidence="2 3" key="1">
    <citation type="submission" date="2016-01" db="EMBL/GenBank/DDBJ databases">
        <title>Whole genome sequencing of Bhargavaea cecembensis T14.</title>
        <authorList>
            <person name="Hong K.W."/>
        </authorList>
    </citation>
    <scope>NUCLEOTIDE SEQUENCE [LARGE SCALE GENOMIC DNA]</scope>
    <source>
        <strain evidence="2 3">T14</strain>
    </source>
</reference>
<keyword evidence="1" id="KW-0472">Membrane</keyword>
<organism evidence="2 3">
    <name type="scientific">Bhargavaea cecembensis</name>
    <dbReference type="NCBI Taxonomy" id="394098"/>
    <lineage>
        <taxon>Bacteria</taxon>
        <taxon>Bacillati</taxon>
        <taxon>Bacillota</taxon>
        <taxon>Bacilli</taxon>
        <taxon>Bacillales</taxon>
        <taxon>Caryophanaceae</taxon>
        <taxon>Bhargavaea</taxon>
    </lineage>
</organism>
<name>A0A165H5N2_9BACL</name>
<accession>A0A165H5N2</accession>
<dbReference type="OrthoDB" id="2939504at2"/>
<keyword evidence="1" id="KW-0812">Transmembrane</keyword>
<keyword evidence="1" id="KW-1133">Transmembrane helix</keyword>
<evidence type="ECO:0000313" key="3">
    <source>
        <dbReference type="Proteomes" id="UP000076490"/>
    </source>
</evidence>
<comment type="caution">
    <text evidence="2">The sequence shown here is derived from an EMBL/GenBank/DDBJ whole genome shotgun (WGS) entry which is preliminary data.</text>
</comment>